<reference evidence="8" key="2">
    <citation type="submission" date="2025-09" db="UniProtKB">
        <authorList>
            <consortium name="Ensembl"/>
        </authorList>
    </citation>
    <scope>IDENTIFICATION</scope>
</reference>
<evidence type="ECO:0000256" key="1">
    <source>
        <dbReference type="ARBA" id="ARBA00005562"/>
    </source>
</evidence>
<dbReference type="GO" id="GO:0043565">
    <property type="term" value="F:sequence-specific DNA binding"/>
    <property type="evidence" value="ECO:0007669"/>
    <property type="project" value="InterPro"/>
</dbReference>
<name>A0A8C6AYP0_MONMO</name>
<evidence type="ECO:0000313" key="8">
    <source>
        <dbReference type="Ensembl" id="ENSMMNP00015007083.1"/>
    </source>
</evidence>
<dbReference type="PANTHER" id="PTHR11849:SF178">
    <property type="entry name" value="ETS DOMAIN-CONTAINING PROTEIN ELK-1"/>
    <property type="match status" value="1"/>
</dbReference>
<feature type="domain" description="ETS" evidence="7">
    <location>
        <begin position="5"/>
        <end position="86"/>
    </location>
</feature>
<keyword evidence="9" id="KW-1185">Reference proteome</keyword>
<comment type="similarity">
    <text evidence="1 5">Belongs to the ETS family.</text>
</comment>
<keyword evidence="2" id="KW-0805">Transcription regulation</keyword>
<keyword evidence="4" id="KW-0804">Transcription</keyword>
<dbReference type="Ensembl" id="ENSMMNT00015007734.1">
    <property type="protein sequence ID" value="ENSMMNP00015007083.1"/>
    <property type="gene ID" value="ENSMMNG00015005255.1"/>
</dbReference>
<dbReference type="GO" id="GO:0005634">
    <property type="term" value="C:nucleus"/>
    <property type="evidence" value="ECO:0007669"/>
    <property type="project" value="UniProtKB-SubCell"/>
</dbReference>
<dbReference type="GO" id="GO:0000981">
    <property type="term" value="F:DNA-binding transcription factor activity, RNA polymerase II-specific"/>
    <property type="evidence" value="ECO:0007669"/>
    <property type="project" value="TreeGrafter"/>
</dbReference>
<evidence type="ECO:0000256" key="4">
    <source>
        <dbReference type="ARBA" id="ARBA00023163"/>
    </source>
</evidence>
<dbReference type="Proteomes" id="UP000694561">
    <property type="component" value="Unplaced"/>
</dbReference>
<dbReference type="InterPro" id="IPR036388">
    <property type="entry name" value="WH-like_DNA-bd_sf"/>
</dbReference>
<keyword evidence="3 5" id="KW-0238">DNA-binding</keyword>
<dbReference type="GeneTree" id="ENSGT00940000157571"/>
<dbReference type="SMART" id="SM00413">
    <property type="entry name" value="ETS"/>
    <property type="match status" value="1"/>
</dbReference>
<dbReference type="InterPro" id="IPR046328">
    <property type="entry name" value="ETS_fam"/>
</dbReference>
<evidence type="ECO:0000256" key="3">
    <source>
        <dbReference type="ARBA" id="ARBA00023125"/>
    </source>
</evidence>
<dbReference type="GO" id="GO:0030154">
    <property type="term" value="P:cell differentiation"/>
    <property type="evidence" value="ECO:0007669"/>
    <property type="project" value="TreeGrafter"/>
</dbReference>
<feature type="region of interest" description="Disordered" evidence="6">
    <location>
        <begin position="246"/>
        <end position="265"/>
    </location>
</feature>
<dbReference type="AlphaFoldDB" id="A0A8C6AYP0"/>
<dbReference type="InterPro" id="IPR000418">
    <property type="entry name" value="Ets_dom"/>
</dbReference>
<evidence type="ECO:0000256" key="6">
    <source>
        <dbReference type="SAM" id="MobiDB-lite"/>
    </source>
</evidence>
<organism evidence="8 9">
    <name type="scientific">Monodon monoceros</name>
    <name type="common">Narwhal</name>
    <name type="synonym">Ceratodon monodon</name>
    <dbReference type="NCBI Taxonomy" id="40151"/>
    <lineage>
        <taxon>Eukaryota</taxon>
        <taxon>Metazoa</taxon>
        <taxon>Chordata</taxon>
        <taxon>Craniata</taxon>
        <taxon>Vertebrata</taxon>
        <taxon>Euteleostomi</taxon>
        <taxon>Mammalia</taxon>
        <taxon>Eutheria</taxon>
        <taxon>Laurasiatheria</taxon>
        <taxon>Artiodactyla</taxon>
        <taxon>Whippomorpha</taxon>
        <taxon>Cetacea</taxon>
        <taxon>Odontoceti</taxon>
        <taxon>Monodontidae</taxon>
        <taxon>Monodon</taxon>
    </lineage>
</organism>
<proteinExistence type="inferred from homology"/>
<dbReference type="Pfam" id="PF00178">
    <property type="entry name" value="Ets"/>
    <property type="match status" value="1"/>
</dbReference>
<dbReference type="InterPro" id="IPR036390">
    <property type="entry name" value="WH_DNA-bd_sf"/>
</dbReference>
<keyword evidence="5" id="KW-0539">Nucleus</keyword>
<dbReference type="SUPFAM" id="SSF46785">
    <property type="entry name" value="Winged helix' DNA-binding domain"/>
    <property type="match status" value="1"/>
</dbReference>
<evidence type="ECO:0000256" key="2">
    <source>
        <dbReference type="ARBA" id="ARBA00023015"/>
    </source>
</evidence>
<evidence type="ECO:0000313" key="9">
    <source>
        <dbReference type="Proteomes" id="UP000694561"/>
    </source>
</evidence>
<evidence type="ECO:0000256" key="5">
    <source>
        <dbReference type="RuleBase" id="RU004019"/>
    </source>
</evidence>
<dbReference type="Gene3D" id="1.10.10.10">
    <property type="entry name" value="Winged helix-like DNA-binding domain superfamily/Winged helix DNA-binding domain"/>
    <property type="match status" value="1"/>
</dbReference>
<dbReference type="PROSITE" id="PS50061">
    <property type="entry name" value="ETS_DOMAIN_3"/>
    <property type="match status" value="1"/>
</dbReference>
<sequence>MDPCVTLWQFLLQLFRERGNGHIISWTSRDGGELKLVDAEGVARLWGLRKNKTNVNCDKPSRAVRYYCDKNITRKVSGQKFVYKFVSYPEVVGCSTEDCTPRGAGVAGPGGLACSSRNDYMRSGLYSTFPIQPLQPHWGGGFVLEAVKAEPFEPKAEPEAPPAEGVPARLPAVVMETAVPVGFPATYAHVDPGAVDAQLSAPQYSLLEHPEPHCTPYVARPSSPSSFRPVAAPRCTSLPSAWMASQPPWCSPQGPRSHDYHHHHPHPFLGSLHPCPELLSSQPSQGETQFS</sequence>
<reference evidence="8" key="1">
    <citation type="submission" date="2025-08" db="UniProtKB">
        <authorList>
            <consortium name="Ensembl"/>
        </authorList>
    </citation>
    <scope>IDENTIFICATION</scope>
</reference>
<evidence type="ECO:0000259" key="7">
    <source>
        <dbReference type="PROSITE" id="PS50061"/>
    </source>
</evidence>
<comment type="subcellular location">
    <subcellularLocation>
        <location evidence="5">Nucleus</location>
    </subcellularLocation>
</comment>
<dbReference type="PANTHER" id="PTHR11849">
    <property type="entry name" value="ETS"/>
    <property type="match status" value="1"/>
</dbReference>
<accession>A0A8C6AYP0</accession>
<dbReference type="PRINTS" id="PR00454">
    <property type="entry name" value="ETSDOMAIN"/>
</dbReference>
<protein>
    <recommendedName>
        <fullName evidence="7">ETS domain-containing protein</fullName>
    </recommendedName>
</protein>